<dbReference type="EMBL" id="JAJTJA010000002">
    <property type="protein sequence ID" value="KAH8703750.1"/>
    <property type="molecule type" value="Genomic_DNA"/>
</dbReference>
<name>A0AAD4KY82_9EURO</name>
<feature type="non-terminal residue" evidence="1">
    <location>
        <position position="1"/>
    </location>
</feature>
<keyword evidence="2" id="KW-1185">Reference proteome</keyword>
<dbReference type="GeneID" id="70240491"/>
<evidence type="ECO:0000313" key="2">
    <source>
        <dbReference type="Proteomes" id="UP001201262"/>
    </source>
</evidence>
<evidence type="ECO:0000313" key="1">
    <source>
        <dbReference type="EMBL" id="KAH8703750.1"/>
    </source>
</evidence>
<comment type="caution">
    <text evidence="1">The sequence shown here is derived from an EMBL/GenBank/DDBJ whole genome shotgun (WGS) entry which is preliminary data.</text>
</comment>
<feature type="non-terminal residue" evidence="1">
    <location>
        <position position="206"/>
    </location>
</feature>
<protein>
    <submittedName>
        <fullName evidence="1">Uncharacterized protein</fullName>
    </submittedName>
</protein>
<dbReference type="AlphaFoldDB" id="A0AAD4KY82"/>
<sequence length="206" mass="24056">DIDHLCLALTCKSLLHHLDESATLQQLPKFRDCKALPAFPYDARLSANKRRTDRWRLLQRLENSYWRCCFGCFRLHPSHEFSSKDLKTPASKRTCIYGPLVGIVHLCPCMDMTFRDKRKLTKILSSPERRVEPYRIHDGFFEFFGSAGRHQCLHSYATETKTASLKCEVSLKLEECENFVVETKYTIADTKRPRMLFHDTMLPCPH</sequence>
<dbReference type="RefSeq" id="XP_046076768.1">
    <property type="nucleotide sequence ID" value="XM_046210204.1"/>
</dbReference>
<accession>A0AAD4KY82</accession>
<dbReference type="Proteomes" id="UP001201262">
    <property type="component" value="Unassembled WGS sequence"/>
</dbReference>
<reference evidence="1" key="1">
    <citation type="submission" date="2021-12" db="EMBL/GenBank/DDBJ databases">
        <title>Convergent genome expansion in fungi linked to evolution of root-endophyte symbiosis.</title>
        <authorList>
            <consortium name="DOE Joint Genome Institute"/>
            <person name="Ke Y.-H."/>
            <person name="Bonito G."/>
            <person name="Liao H.-L."/>
            <person name="Looney B."/>
            <person name="Rojas-Flechas A."/>
            <person name="Nash J."/>
            <person name="Hameed K."/>
            <person name="Schadt C."/>
            <person name="Martin F."/>
            <person name="Crous P.W."/>
            <person name="Miettinen O."/>
            <person name="Magnuson J.K."/>
            <person name="Labbe J."/>
            <person name="Jacobson D."/>
            <person name="Doktycz M.J."/>
            <person name="Veneault-Fourrey C."/>
            <person name="Kuo A."/>
            <person name="Mondo S."/>
            <person name="Calhoun S."/>
            <person name="Riley R."/>
            <person name="Ohm R."/>
            <person name="LaButti K."/>
            <person name="Andreopoulos B."/>
            <person name="Pangilinan J."/>
            <person name="Nolan M."/>
            <person name="Tritt A."/>
            <person name="Clum A."/>
            <person name="Lipzen A."/>
            <person name="Daum C."/>
            <person name="Barry K."/>
            <person name="Grigoriev I.V."/>
            <person name="Vilgalys R."/>
        </authorList>
    </citation>
    <scope>NUCLEOTIDE SEQUENCE</scope>
    <source>
        <strain evidence="1">PMI_201</strain>
    </source>
</reference>
<organism evidence="1 2">
    <name type="scientific">Talaromyces proteolyticus</name>
    <dbReference type="NCBI Taxonomy" id="1131652"/>
    <lineage>
        <taxon>Eukaryota</taxon>
        <taxon>Fungi</taxon>
        <taxon>Dikarya</taxon>
        <taxon>Ascomycota</taxon>
        <taxon>Pezizomycotina</taxon>
        <taxon>Eurotiomycetes</taxon>
        <taxon>Eurotiomycetidae</taxon>
        <taxon>Eurotiales</taxon>
        <taxon>Trichocomaceae</taxon>
        <taxon>Talaromyces</taxon>
        <taxon>Talaromyces sect. Bacilispori</taxon>
    </lineage>
</organism>
<proteinExistence type="predicted"/>
<gene>
    <name evidence="1" type="ORF">BGW36DRAFT_278426</name>
</gene>